<dbReference type="Proteomes" id="UP001152622">
    <property type="component" value="Chromosome 16"/>
</dbReference>
<keyword evidence="4" id="KW-1185">Reference proteome</keyword>
<dbReference type="PROSITE" id="PS00247">
    <property type="entry name" value="HBGF_FGF"/>
    <property type="match status" value="1"/>
</dbReference>
<evidence type="ECO:0000313" key="4">
    <source>
        <dbReference type="Proteomes" id="UP001152622"/>
    </source>
</evidence>
<comment type="similarity">
    <text evidence="1 2">Belongs to the heparin-binding growth factors family.</text>
</comment>
<dbReference type="OrthoDB" id="9937370at2759"/>
<name>A0A9Q1EKH5_SYNKA</name>
<protein>
    <recommendedName>
        <fullName evidence="2">Fibroblast growth factor</fullName>
        <shortName evidence="2">FGF</shortName>
    </recommendedName>
</protein>
<evidence type="ECO:0000313" key="3">
    <source>
        <dbReference type="EMBL" id="KAJ8340534.1"/>
    </source>
</evidence>
<dbReference type="Pfam" id="PF00167">
    <property type="entry name" value="FGF"/>
    <property type="match status" value="1"/>
</dbReference>
<dbReference type="GO" id="GO:0008083">
    <property type="term" value="F:growth factor activity"/>
    <property type="evidence" value="ECO:0007669"/>
    <property type="project" value="InterPro"/>
</dbReference>
<proteinExistence type="inferred from homology"/>
<organism evidence="3 4">
    <name type="scientific">Synaphobranchus kaupii</name>
    <name type="common">Kaup's arrowtooth eel</name>
    <dbReference type="NCBI Taxonomy" id="118154"/>
    <lineage>
        <taxon>Eukaryota</taxon>
        <taxon>Metazoa</taxon>
        <taxon>Chordata</taxon>
        <taxon>Craniata</taxon>
        <taxon>Vertebrata</taxon>
        <taxon>Euteleostomi</taxon>
        <taxon>Actinopterygii</taxon>
        <taxon>Neopterygii</taxon>
        <taxon>Teleostei</taxon>
        <taxon>Anguilliformes</taxon>
        <taxon>Synaphobranchidae</taxon>
        <taxon>Synaphobranchus</taxon>
    </lineage>
</organism>
<evidence type="ECO:0000256" key="1">
    <source>
        <dbReference type="ARBA" id="ARBA00007936"/>
    </source>
</evidence>
<dbReference type="SMART" id="SM00442">
    <property type="entry name" value="FGF"/>
    <property type="match status" value="1"/>
</dbReference>
<evidence type="ECO:0000256" key="2">
    <source>
        <dbReference type="RuleBase" id="RU049442"/>
    </source>
</evidence>
<reference evidence="3" key="1">
    <citation type="journal article" date="2023" name="Science">
        <title>Genome structures resolve the early diversification of teleost fishes.</title>
        <authorList>
            <person name="Parey E."/>
            <person name="Louis A."/>
            <person name="Montfort J."/>
            <person name="Bouchez O."/>
            <person name="Roques C."/>
            <person name="Iampietro C."/>
            <person name="Lluch J."/>
            <person name="Castinel A."/>
            <person name="Donnadieu C."/>
            <person name="Desvignes T."/>
            <person name="Floi Bucao C."/>
            <person name="Jouanno E."/>
            <person name="Wen M."/>
            <person name="Mejri S."/>
            <person name="Dirks R."/>
            <person name="Jansen H."/>
            <person name="Henkel C."/>
            <person name="Chen W.J."/>
            <person name="Zahm M."/>
            <person name="Cabau C."/>
            <person name="Klopp C."/>
            <person name="Thompson A.W."/>
            <person name="Robinson-Rechavi M."/>
            <person name="Braasch I."/>
            <person name="Lecointre G."/>
            <person name="Bobe J."/>
            <person name="Postlethwait J.H."/>
            <person name="Berthelot C."/>
            <person name="Roest Crollius H."/>
            <person name="Guiguen Y."/>
        </authorList>
    </citation>
    <scope>NUCLEOTIDE SEQUENCE</scope>
    <source>
        <strain evidence="3">WJC10195</strain>
    </source>
</reference>
<dbReference type="SUPFAM" id="SSF50353">
    <property type="entry name" value="Cytokine"/>
    <property type="match status" value="1"/>
</dbReference>
<dbReference type="Gene3D" id="2.80.10.50">
    <property type="match status" value="1"/>
</dbReference>
<dbReference type="EMBL" id="JAINUF010000016">
    <property type="protein sequence ID" value="KAJ8340534.1"/>
    <property type="molecule type" value="Genomic_DNA"/>
</dbReference>
<comment type="caution">
    <text evidence="3">The sequence shown here is derived from an EMBL/GenBank/DDBJ whole genome shotgun (WGS) entry which is preliminary data.</text>
</comment>
<dbReference type="PANTHER" id="PTHR11486">
    <property type="entry name" value="FIBROBLAST GROWTH FACTOR"/>
    <property type="match status" value="1"/>
</dbReference>
<accession>A0A9Q1EKH5</accession>
<sequence>MKVSADRDKPADYNLPSWCNTTLVSYPIPGCGARYGKGNVHENPGPHIANRWDESVRLRHLYAGKYGLHLQINGDGKVDGSVPQSSYSLLEIRPVDTGYVAIKGVTTAQYLCMEERGRLYGSHAYVKDDCSFVERVLPNGYNVYASDKYSTVVSLSSGRQRFRAPAQSLPPLSQFLPMVSAIAAGPMGGGDLRPPAPTRQEALWTLDVDSTDPLGIMSQTGVQSPSFGQR</sequence>
<dbReference type="PRINTS" id="PR00263">
    <property type="entry name" value="HBGFFGF"/>
</dbReference>
<gene>
    <name evidence="3" type="ORF">SKAU_G00351670</name>
</gene>
<dbReference type="InterPro" id="IPR008996">
    <property type="entry name" value="IL1/FGF"/>
</dbReference>
<dbReference type="InterPro" id="IPR002209">
    <property type="entry name" value="Fibroblast_GF_fam"/>
</dbReference>
<dbReference type="AlphaFoldDB" id="A0A9Q1EKH5"/>
<dbReference type="PRINTS" id="PR00262">
    <property type="entry name" value="IL1HBGF"/>
</dbReference>